<feature type="compositionally biased region" description="Polar residues" evidence="1">
    <location>
        <begin position="45"/>
        <end position="57"/>
    </location>
</feature>
<sequence length="494" mass="52726">MSDMGADTDSLGTGEEGSPASTRKKHRQPKKKTLARLKAMKKNAMGSNESLGNSSQADSERGHGSKEEEKGDTKPDLKDSTSLETGEKNVENSEESKPKPKPRRRFKELVQSGDEADRNSLSDFEGKHSPRPPSKPKPPTRKFGSTDSLKSSSSVDVENKSQGLNLPKKTASDKSSTDSAVTRAPRPGQWRGPIEPKVTENKPAAVALSDYSSDEGVETKKDNKRGKDLEQKGSNSTGNTSKETASPGKGGTPEGNRNKGNQDADKQVMGGSSSTGGGDPVTGGSSSDDDVVISTSKPKSGGSEPKEQKTKGYDSSQKSSHVNDRTAAVSGQLEMSTAKDSNDSDGSIPDMVPELEARLTAKLKVEDKGPKTSTPLKRQSSSLTSDTSSLVSVTSESSSENDDLFSNYKEGSNRLEPLKASPNLPLLEGNVSSQSLRTTIKTEFPMYSLYHGERANSMPGLNAQLSRTESDMSVMSFQSVSALPMIQTRAARDR</sequence>
<feature type="compositionally biased region" description="Basic and acidic residues" evidence="1">
    <location>
        <begin position="115"/>
        <end position="128"/>
    </location>
</feature>
<evidence type="ECO:0000256" key="1">
    <source>
        <dbReference type="SAM" id="MobiDB-lite"/>
    </source>
</evidence>
<evidence type="ECO:0000313" key="3">
    <source>
        <dbReference type="Proteomes" id="UP000838412"/>
    </source>
</evidence>
<feature type="compositionally biased region" description="Basic and acidic residues" evidence="1">
    <location>
        <begin position="58"/>
        <end position="98"/>
    </location>
</feature>
<dbReference type="EMBL" id="OV696693">
    <property type="protein sequence ID" value="CAH1271296.1"/>
    <property type="molecule type" value="Genomic_DNA"/>
</dbReference>
<keyword evidence="3" id="KW-1185">Reference proteome</keyword>
<dbReference type="AlphaFoldDB" id="A0A8K0EYK9"/>
<feature type="compositionally biased region" description="Low complexity" evidence="1">
    <location>
        <begin position="380"/>
        <end position="398"/>
    </location>
</feature>
<feature type="compositionally biased region" description="Low complexity" evidence="1">
    <location>
        <begin position="141"/>
        <end position="154"/>
    </location>
</feature>
<name>A0A8K0EYK9_BRALA</name>
<proteinExistence type="predicted"/>
<evidence type="ECO:0000313" key="2">
    <source>
        <dbReference type="EMBL" id="CAH1271296.1"/>
    </source>
</evidence>
<gene>
    <name evidence="2" type="primary">Hypp4621</name>
    <name evidence="2" type="ORF">BLAG_LOCUS23373</name>
</gene>
<feature type="compositionally biased region" description="Basic and acidic residues" evidence="1">
    <location>
        <begin position="217"/>
        <end position="231"/>
    </location>
</feature>
<feature type="compositionally biased region" description="Basic residues" evidence="1">
    <location>
        <begin position="22"/>
        <end position="41"/>
    </location>
</feature>
<dbReference type="Proteomes" id="UP000838412">
    <property type="component" value="Chromosome 8"/>
</dbReference>
<feature type="compositionally biased region" description="Basic and acidic residues" evidence="1">
    <location>
        <begin position="256"/>
        <end position="266"/>
    </location>
</feature>
<feature type="region of interest" description="Disordered" evidence="1">
    <location>
        <begin position="1"/>
        <end position="429"/>
    </location>
</feature>
<protein>
    <submittedName>
        <fullName evidence="2">Hypp4621 protein</fullName>
    </submittedName>
</protein>
<dbReference type="PANTHER" id="PTHR47039:SF1">
    <property type="entry name" value="INOSITOL POLYPHOSPHATE 5-PHOSPHATASE E"/>
    <property type="match status" value="1"/>
</dbReference>
<feature type="compositionally biased region" description="Basic and acidic residues" evidence="1">
    <location>
        <begin position="355"/>
        <end position="370"/>
    </location>
</feature>
<dbReference type="PANTHER" id="PTHR47039">
    <property type="entry name" value="INOSITOL POLYPHOSPHATE 5-PHOSPHATASE E"/>
    <property type="match status" value="1"/>
</dbReference>
<reference evidence="2" key="1">
    <citation type="submission" date="2022-01" db="EMBL/GenBank/DDBJ databases">
        <authorList>
            <person name="Braso-Vives M."/>
        </authorList>
    </citation>
    <scope>NUCLEOTIDE SEQUENCE</scope>
</reference>
<dbReference type="InterPro" id="IPR053321">
    <property type="entry name" value="IPP-5-Phosphatase_Type_IV"/>
</dbReference>
<accession>A0A8K0EYK9</accession>
<feature type="compositionally biased region" description="Low complexity" evidence="1">
    <location>
        <begin position="282"/>
        <end position="296"/>
    </location>
</feature>
<organism evidence="2 3">
    <name type="scientific">Branchiostoma lanceolatum</name>
    <name type="common">Common lancelet</name>
    <name type="synonym">Amphioxus lanceolatum</name>
    <dbReference type="NCBI Taxonomy" id="7740"/>
    <lineage>
        <taxon>Eukaryota</taxon>
        <taxon>Metazoa</taxon>
        <taxon>Chordata</taxon>
        <taxon>Cephalochordata</taxon>
        <taxon>Leptocardii</taxon>
        <taxon>Amphioxiformes</taxon>
        <taxon>Branchiostomatidae</taxon>
        <taxon>Branchiostoma</taxon>
    </lineage>
</organism>
<feature type="compositionally biased region" description="Polar residues" evidence="1">
    <location>
        <begin position="232"/>
        <end position="244"/>
    </location>
</feature>